<accession>A0ABW5LQ15</accession>
<dbReference type="RefSeq" id="WP_379665587.1">
    <property type="nucleotide sequence ID" value="NZ_JBHULH010000003.1"/>
</dbReference>
<organism evidence="1 2">
    <name type="scientific">Pseudotenacibaculum haliotis</name>
    <dbReference type="NCBI Taxonomy" id="1862138"/>
    <lineage>
        <taxon>Bacteria</taxon>
        <taxon>Pseudomonadati</taxon>
        <taxon>Bacteroidota</taxon>
        <taxon>Flavobacteriia</taxon>
        <taxon>Flavobacteriales</taxon>
        <taxon>Flavobacteriaceae</taxon>
        <taxon>Pseudotenacibaculum</taxon>
    </lineage>
</organism>
<evidence type="ECO:0000313" key="2">
    <source>
        <dbReference type="Proteomes" id="UP001597508"/>
    </source>
</evidence>
<dbReference type="Proteomes" id="UP001597508">
    <property type="component" value="Unassembled WGS sequence"/>
</dbReference>
<protein>
    <submittedName>
        <fullName evidence="1">Uncharacterized protein</fullName>
    </submittedName>
</protein>
<dbReference type="EMBL" id="JBHULH010000003">
    <property type="protein sequence ID" value="MFD2566877.1"/>
    <property type="molecule type" value="Genomic_DNA"/>
</dbReference>
<keyword evidence="2" id="KW-1185">Reference proteome</keyword>
<sequence length="109" mass="12846">MTLKQITYRTLTGTKEVLEFPKKINAQWIIYLDNKPEFHVDCFDLKTESNVIMNSLVLCARRTIEDVLKEINKKQNIRLSVKRAPLIEIPVKTELRELKLKPLPVKWLN</sequence>
<proteinExistence type="predicted"/>
<evidence type="ECO:0000313" key="1">
    <source>
        <dbReference type="EMBL" id="MFD2566877.1"/>
    </source>
</evidence>
<comment type="caution">
    <text evidence="1">The sequence shown here is derived from an EMBL/GenBank/DDBJ whole genome shotgun (WGS) entry which is preliminary data.</text>
</comment>
<reference evidence="2" key="1">
    <citation type="journal article" date="2019" name="Int. J. Syst. Evol. Microbiol.">
        <title>The Global Catalogue of Microorganisms (GCM) 10K type strain sequencing project: providing services to taxonomists for standard genome sequencing and annotation.</title>
        <authorList>
            <consortium name="The Broad Institute Genomics Platform"/>
            <consortium name="The Broad Institute Genome Sequencing Center for Infectious Disease"/>
            <person name="Wu L."/>
            <person name="Ma J."/>
        </authorList>
    </citation>
    <scope>NUCLEOTIDE SEQUENCE [LARGE SCALE GENOMIC DNA]</scope>
    <source>
        <strain evidence="2">KCTC 52127</strain>
    </source>
</reference>
<name>A0ABW5LQ15_9FLAO</name>
<gene>
    <name evidence="1" type="ORF">ACFSRZ_05810</name>
</gene>